<dbReference type="Gene3D" id="3.30.70.260">
    <property type="match status" value="1"/>
</dbReference>
<dbReference type="RefSeq" id="WP_035905957.1">
    <property type="nucleotide sequence ID" value="NZ_AVPK01000007.1"/>
</dbReference>
<dbReference type="Proteomes" id="UP000030011">
    <property type="component" value="Unassembled WGS sequence"/>
</dbReference>
<gene>
    <name evidence="11" type="ORF">N803_16670</name>
</gene>
<dbReference type="PANTHER" id="PTHR42938">
    <property type="entry name" value="FORMATE DEHYDROGENASE 1"/>
    <property type="match status" value="1"/>
</dbReference>
<evidence type="ECO:0000256" key="9">
    <source>
        <dbReference type="RuleBase" id="RU363003"/>
    </source>
</evidence>
<comment type="pathway">
    <text evidence="2 9">Amino-acid biosynthesis; L-serine biosynthesis; L-serine from 3-phospho-D-glycerate: step 1/3.</text>
</comment>
<keyword evidence="6 9" id="KW-0520">NAD</keyword>
<dbReference type="GO" id="GO:0004617">
    <property type="term" value="F:phosphoglycerate dehydrogenase activity"/>
    <property type="evidence" value="ECO:0007669"/>
    <property type="project" value="UniProtKB-UniRule"/>
</dbReference>
<dbReference type="SUPFAM" id="SSF52283">
    <property type="entry name" value="Formate/glycerate dehydrogenase catalytic domain-like"/>
    <property type="match status" value="1"/>
</dbReference>
<dbReference type="InterPro" id="IPR002912">
    <property type="entry name" value="ACT_dom"/>
</dbReference>
<dbReference type="InterPro" id="IPR029753">
    <property type="entry name" value="D-isomer_DH_CS"/>
</dbReference>
<dbReference type="InterPro" id="IPR006140">
    <property type="entry name" value="D-isomer_DH_NAD-bd"/>
</dbReference>
<dbReference type="FunFam" id="3.40.50.720:FF:000021">
    <property type="entry name" value="D-3-phosphoglycerate dehydrogenase"/>
    <property type="match status" value="1"/>
</dbReference>
<keyword evidence="9" id="KW-0718">Serine biosynthesis</keyword>
<dbReference type="InterPro" id="IPR029752">
    <property type="entry name" value="D-isomer_DH_CS1"/>
</dbReference>
<dbReference type="Gene3D" id="3.40.50.720">
    <property type="entry name" value="NAD(P)-binding Rossmann-like Domain"/>
    <property type="match status" value="2"/>
</dbReference>
<dbReference type="eggNOG" id="COG0111">
    <property type="taxonomic scope" value="Bacteria"/>
</dbReference>
<evidence type="ECO:0000256" key="2">
    <source>
        <dbReference type="ARBA" id="ARBA00005216"/>
    </source>
</evidence>
<accession>A0A0A0JI58</accession>
<dbReference type="CDD" id="cd12173">
    <property type="entry name" value="PGDH_4"/>
    <property type="match status" value="1"/>
</dbReference>
<dbReference type="Pfam" id="PF00389">
    <property type="entry name" value="2-Hacid_dh"/>
    <property type="match status" value="1"/>
</dbReference>
<dbReference type="InterPro" id="IPR045626">
    <property type="entry name" value="PGDH_ASB_dom"/>
</dbReference>
<feature type="domain" description="ACT" evidence="10">
    <location>
        <begin position="455"/>
        <end position="528"/>
    </location>
</feature>
<dbReference type="NCBIfam" id="TIGR01327">
    <property type="entry name" value="PGDH"/>
    <property type="match status" value="1"/>
</dbReference>
<comment type="catalytic activity">
    <reaction evidence="8 9">
        <text>(2R)-3-phosphoglycerate + NAD(+) = 3-phosphooxypyruvate + NADH + H(+)</text>
        <dbReference type="Rhea" id="RHEA:12641"/>
        <dbReference type="ChEBI" id="CHEBI:15378"/>
        <dbReference type="ChEBI" id="CHEBI:18110"/>
        <dbReference type="ChEBI" id="CHEBI:57540"/>
        <dbReference type="ChEBI" id="CHEBI:57945"/>
        <dbReference type="ChEBI" id="CHEBI:58272"/>
        <dbReference type="EC" id="1.1.1.95"/>
    </reaction>
</comment>
<evidence type="ECO:0000256" key="7">
    <source>
        <dbReference type="ARBA" id="ARBA00048126"/>
    </source>
</evidence>
<dbReference type="GO" id="GO:0006564">
    <property type="term" value="P:L-serine biosynthetic process"/>
    <property type="evidence" value="ECO:0007669"/>
    <property type="project" value="UniProtKB-UniRule"/>
</dbReference>
<evidence type="ECO:0000256" key="8">
    <source>
        <dbReference type="ARBA" id="ARBA00048731"/>
    </source>
</evidence>
<dbReference type="PROSITE" id="PS00671">
    <property type="entry name" value="D_2_HYDROXYACID_DH_3"/>
    <property type="match status" value="1"/>
</dbReference>
<evidence type="ECO:0000256" key="1">
    <source>
        <dbReference type="ARBA" id="ARBA00003800"/>
    </source>
</evidence>
<dbReference type="AlphaFoldDB" id="A0A0A0JI58"/>
<proteinExistence type="inferred from homology"/>
<protein>
    <recommendedName>
        <fullName evidence="4 9">D-3-phosphoglycerate dehydrogenase</fullName>
        <ecNumber evidence="9">1.1.1.95</ecNumber>
    </recommendedName>
</protein>
<dbReference type="PROSITE" id="PS51671">
    <property type="entry name" value="ACT"/>
    <property type="match status" value="1"/>
</dbReference>
<dbReference type="EC" id="1.1.1.95" evidence="9"/>
<evidence type="ECO:0000313" key="11">
    <source>
        <dbReference type="EMBL" id="KGN37050.1"/>
    </source>
</evidence>
<evidence type="ECO:0000256" key="3">
    <source>
        <dbReference type="ARBA" id="ARBA00005854"/>
    </source>
</evidence>
<dbReference type="EMBL" id="AVPK01000007">
    <property type="protein sequence ID" value="KGN37050.1"/>
    <property type="molecule type" value="Genomic_DNA"/>
</dbReference>
<comment type="function">
    <text evidence="1">Catalyzes the reversible oxidation of 3-phospho-D-glycerate to 3-phosphonooxypyruvate, the first step of the phosphorylated L-serine biosynthesis pathway. Also catalyzes the reversible oxidation of 2-hydroxyglutarate to 2-oxoglutarate.</text>
</comment>
<comment type="similarity">
    <text evidence="3 9">Belongs to the D-isomer specific 2-hydroxyacid dehydrogenase family.</text>
</comment>
<dbReference type="UniPathway" id="UPA00135">
    <property type="reaction ID" value="UER00196"/>
</dbReference>
<dbReference type="CDD" id="cd04902">
    <property type="entry name" value="ACT_3PGDH-xct"/>
    <property type="match status" value="1"/>
</dbReference>
<evidence type="ECO:0000256" key="5">
    <source>
        <dbReference type="ARBA" id="ARBA00023002"/>
    </source>
</evidence>
<dbReference type="STRING" id="1385521.N803_16670"/>
<comment type="catalytic activity">
    <reaction evidence="7">
        <text>(R)-2-hydroxyglutarate + NAD(+) = 2-oxoglutarate + NADH + H(+)</text>
        <dbReference type="Rhea" id="RHEA:49612"/>
        <dbReference type="ChEBI" id="CHEBI:15378"/>
        <dbReference type="ChEBI" id="CHEBI:15801"/>
        <dbReference type="ChEBI" id="CHEBI:16810"/>
        <dbReference type="ChEBI" id="CHEBI:57540"/>
        <dbReference type="ChEBI" id="CHEBI:57945"/>
        <dbReference type="EC" id="1.1.1.399"/>
    </reaction>
</comment>
<dbReference type="Pfam" id="PF02826">
    <property type="entry name" value="2-Hacid_dh_C"/>
    <property type="match status" value="1"/>
</dbReference>
<dbReference type="SUPFAM" id="SSF51735">
    <property type="entry name" value="NAD(P)-binding Rossmann-fold domains"/>
    <property type="match status" value="1"/>
</dbReference>
<dbReference type="InterPro" id="IPR036291">
    <property type="entry name" value="NAD(P)-bd_dom_sf"/>
</dbReference>
<dbReference type="Pfam" id="PF01842">
    <property type="entry name" value="ACT"/>
    <property type="match status" value="1"/>
</dbReference>
<dbReference type="SUPFAM" id="SSF143548">
    <property type="entry name" value="Serine metabolism enzymes domain"/>
    <property type="match status" value="1"/>
</dbReference>
<dbReference type="Pfam" id="PF19304">
    <property type="entry name" value="PGDH_inter"/>
    <property type="match status" value="1"/>
</dbReference>
<dbReference type="PROSITE" id="PS00065">
    <property type="entry name" value="D_2_HYDROXYACID_DH_1"/>
    <property type="match status" value="1"/>
</dbReference>
<evidence type="ECO:0000313" key="12">
    <source>
        <dbReference type="Proteomes" id="UP000030011"/>
    </source>
</evidence>
<dbReference type="Gene3D" id="3.30.1330.90">
    <property type="entry name" value="D-3-phosphoglycerate dehydrogenase, domain 3"/>
    <property type="match status" value="1"/>
</dbReference>
<keyword evidence="12" id="KW-1185">Reference proteome</keyword>
<reference evidence="11 12" key="1">
    <citation type="submission" date="2013-08" db="EMBL/GenBank/DDBJ databases">
        <title>The genome sequence of Knoellia subterranea.</title>
        <authorList>
            <person name="Zhu W."/>
            <person name="Wang G."/>
        </authorList>
    </citation>
    <scope>NUCLEOTIDE SEQUENCE [LARGE SCALE GENOMIC DNA]</scope>
    <source>
        <strain evidence="11 12">KCTC 19937</strain>
    </source>
</reference>
<dbReference type="InterPro" id="IPR006236">
    <property type="entry name" value="PGDH"/>
</dbReference>
<evidence type="ECO:0000259" key="10">
    <source>
        <dbReference type="PROSITE" id="PS51671"/>
    </source>
</evidence>
<keyword evidence="5 9" id="KW-0560">Oxidoreductase</keyword>
<dbReference type="InterPro" id="IPR029009">
    <property type="entry name" value="ASB_dom_sf"/>
</dbReference>
<comment type="caution">
    <text evidence="11">The sequence shown here is derived from an EMBL/GenBank/DDBJ whole genome shotgun (WGS) entry which is preliminary data.</text>
</comment>
<name>A0A0A0JI58_9MICO</name>
<dbReference type="PROSITE" id="PS00670">
    <property type="entry name" value="D_2_HYDROXYACID_DH_2"/>
    <property type="match status" value="1"/>
</dbReference>
<dbReference type="InterPro" id="IPR045865">
    <property type="entry name" value="ACT-like_dom_sf"/>
</dbReference>
<dbReference type="GO" id="GO:0051287">
    <property type="term" value="F:NAD binding"/>
    <property type="evidence" value="ECO:0007669"/>
    <property type="project" value="UniProtKB-UniRule"/>
</dbReference>
<dbReference type="PANTHER" id="PTHR42938:SF47">
    <property type="entry name" value="HYDROXYPYRUVATE REDUCTASE"/>
    <property type="match status" value="1"/>
</dbReference>
<dbReference type="SUPFAM" id="SSF55021">
    <property type="entry name" value="ACT-like"/>
    <property type="match status" value="1"/>
</dbReference>
<keyword evidence="9" id="KW-0028">Amino-acid biosynthesis</keyword>
<evidence type="ECO:0000256" key="4">
    <source>
        <dbReference type="ARBA" id="ARBA00021582"/>
    </source>
</evidence>
<sequence>MSKPIVLIAEELSPATIDALGPDFEVRNTDGSDRSQLLPALADVDAVLIRSATKMDAEAIAAAKNLKVIARAGVGLDNVDVPAATQAGVMVVNAPTSNITSAAELAVGLLLSTARNIAPANQALKGGAWKRSKYGGVELLEKKVGVVGFGRIGQLVAERLKGFGMEILAYDPYVSAQKAGQLGARLVTLDELLAESDFITVHLPKTSETAGLLGKEAFTKVKPSVRIINAARGGIVDEEALAEALREGRVAGAGIDVFATEPTTESPLFEFESVVVTPHLGASTEEAQEKAGVSVAKSVRLALGGDLVPDAVNVSGGIVDEEVRPGIDLVENLGRIFTAVAGSVPVQLDVDVRGEITEHDVSVWELSALKGVFTDISEDPVTYVNAPLLAKERGCEVRLLTDAVSEEFRNVTTLRGTLADGRTVSVAGTLTGPKMVQKLIGIDGFDLEVPISDHMAFFSYKDRPGVVGVIGRLLGEADVNIGGMQVDRDESTGAALVALTVDNKIPAEVVGAIASEVDAEVRTVDLVD</sequence>
<evidence type="ECO:0000256" key="6">
    <source>
        <dbReference type="ARBA" id="ARBA00023027"/>
    </source>
</evidence>
<organism evidence="11 12">
    <name type="scientific">Knoellia subterranea KCTC 19937</name>
    <dbReference type="NCBI Taxonomy" id="1385521"/>
    <lineage>
        <taxon>Bacteria</taxon>
        <taxon>Bacillati</taxon>
        <taxon>Actinomycetota</taxon>
        <taxon>Actinomycetes</taxon>
        <taxon>Micrococcales</taxon>
        <taxon>Intrasporangiaceae</taxon>
        <taxon>Knoellia</taxon>
    </lineage>
</organism>
<dbReference type="InterPro" id="IPR006139">
    <property type="entry name" value="D-isomer_2_OHA_DH_cat_dom"/>
</dbReference>
<dbReference type="OrthoDB" id="9793626at2"/>